<sequence length="53" mass="6107">MIAYKSTYDSTRLKSKLVEVGCMHPFSPFYSVCEPNKLYDEITNNLPLNLTSF</sequence>
<protein>
    <submittedName>
        <fullName evidence="1">Uncharacterized protein</fullName>
    </submittedName>
</protein>
<organism evidence="1">
    <name type="scientific">Rhizophora mucronata</name>
    <name type="common">Asiatic mangrove</name>
    <dbReference type="NCBI Taxonomy" id="61149"/>
    <lineage>
        <taxon>Eukaryota</taxon>
        <taxon>Viridiplantae</taxon>
        <taxon>Streptophyta</taxon>
        <taxon>Embryophyta</taxon>
        <taxon>Tracheophyta</taxon>
        <taxon>Spermatophyta</taxon>
        <taxon>Magnoliopsida</taxon>
        <taxon>eudicotyledons</taxon>
        <taxon>Gunneridae</taxon>
        <taxon>Pentapetalae</taxon>
        <taxon>rosids</taxon>
        <taxon>fabids</taxon>
        <taxon>Malpighiales</taxon>
        <taxon>Rhizophoraceae</taxon>
        <taxon>Rhizophora</taxon>
    </lineage>
</organism>
<name>A0A2P2NQN4_RHIMU</name>
<dbReference type="EMBL" id="GGEC01064332">
    <property type="protein sequence ID" value="MBX44816.1"/>
    <property type="molecule type" value="Transcribed_RNA"/>
</dbReference>
<evidence type="ECO:0000313" key="1">
    <source>
        <dbReference type="EMBL" id="MBX44816.1"/>
    </source>
</evidence>
<dbReference type="AlphaFoldDB" id="A0A2P2NQN4"/>
<reference evidence="1" key="1">
    <citation type="submission" date="2018-02" db="EMBL/GenBank/DDBJ databases">
        <title>Rhizophora mucronata_Transcriptome.</title>
        <authorList>
            <person name="Meera S.P."/>
            <person name="Sreeshan A."/>
            <person name="Augustine A."/>
        </authorList>
    </citation>
    <scope>NUCLEOTIDE SEQUENCE</scope>
    <source>
        <tissue evidence="1">Leaf</tissue>
    </source>
</reference>
<accession>A0A2P2NQN4</accession>
<proteinExistence type="predicted"/>